<keyword evidence="2" id="KW-1185">Reference proteome</keyword>
<comment type="caution">
    <text evidence="1">The sequence shown here is derived from an EMBL/GenBank/DDBJ whole genome shotgun (WGS) entry which is preliminary data.</text>
</comment>
<gene>
    <name evidence="1" type="ORF">H4Q32_008457</name>
</gene>
<accession>A0ABQ8MF48</accession>
<proteinExistence type="predicted"/>
<dbReference type="Proteomes" id="UP000830375">
    <property type="component" value="Unassembled WGS sequence"/>
</dbReference>
<dbReference type="EMBL" id="JACTAM010000009">
    <property type="protein sequence ID" value="KAI2660791.1"/>
    <property type="molecule type" value="Genomic_DNA"/>
</dbReference>
<organism evidence="1 2">
    <name type="scientific">Labeo rohita</name>
    <name type="common">Indian major carp</name>
    <name type="synonym">Cyprinus rohita</name>
    <dbReference type="NCBI Taxonomy" id="84645"/>
    <lineage>
        <taxon>Eukaryota</taxon>
        <taxon>Metazoa</taxon>
        <taxon>Chordata</taxon>
        <taxon>Craniata</taxon>
        <taxon>Vertebrata</taxon>
        <taxon>Euteleostomi</taxon>
        <taxon>Actinopterygii</taxon>
        <taxon>Neopterygii</taxon>
        <taxon>Teleostei</taxon>
        <taxon>Ostariophysi</taxon>
        <taxon>Cypriniformes</taxon>
        <taxon>Cyprinidae</taxon>
        <taxon>Labeoninae</taxon>
        <taxon>Labeonini</taxon>
        <taxon>Labeo</taxon>
    </lineage>
</organism>
<reference evidence="1 2" key="1">
    <citation type="submission" date="2022-01" db="EMBL/GenBank/DDBJ databases">
        <title>A high-quality chromosome-level genome assembly of rohu carp, Labeo rohita.</title>
        <authorList>
            <person name="Arick M.A. II"/>
            <person name="Hsu C.-Y."/>
            <person name="Magbanua Z."/>
            <person name="Pechanova O."/>
            <person name="Grover C."/>
            <person name="Miller E."/>
            <person name="Thrash A."/>
            <person name="Ezzel L."/>
            <person name="Alam S."/>
            <person name="Benzie J."/>
            <person name="Hamilton M."/>
            <person name="Karsi A."/>
            <person name="Lawrence M.L."/>
            <person name="Peterson D.G."/>
        </authorList>
    </citation>
    <scope>NUCLEOTIDE SEQUENCE [LARGE SCALE GENOMIC DNA]</scope>
    <source>
        <strain evidence="2">BAU-BD-2019</strain>
        <tissue evidence="1">Blood</tissue>
    </source>
</reference>
<sequence length="79" mass="8742">MMQFQSSHQSNLSNQGLGHFQLRKIILAAVIQPVLIRVNAIFATLGTTDVFTRRHNCGSTGKLKPNHSLSILRILCQNG</sequence>
<evidence type="ECO:0000313" key="2">
    <source>
        <dbReference type="Proteomes" id="UP000830375"/>
    </source>
</evidence>
<evidence type="ECO:0000313" key="1">
    <source>
        <dbReference type="EMBL" id="KAI2660791.1"/>
    </source>
</evidence>
<protein>
    <submittedName>
        <fullName evidence="1">Uncharacterized protein</fullName>
    </submittedName>
</protein>
<name>A0ABQ8MF48_LABRO</name>